<feature type="chain" id="PRO_5007890595" description="Peptidase S1 domain-containing protein" evidence="2">
    <location>
        <begin position="19"/>
        <end position="278"/>
    </location>
</feature>
<dbReference type="PROSITE" id="PS50240">
    <property type="entry name" value="TRYPSIN_DOM"/>
    <property type="match status" value="1"/>
</dbReference>
<evidence type="ECO:0000259" key="3">
    <source>
        <dbReference type="PROSITE" id="PS50240"/>
    </source>
</evidence>
<evidence type="ECO:0000256" key="1">
    <source>
        <dbReference type="ARBA" id="ARBA00023157"/>
    </source>
</evidence>
<accession>A0A167N4K9</accession>
<evidence type="ECO:0000313" key="4">
    <source>
        <dbReference type="EMBL" id="KZN67495.1"/>
    </source>
</evidence>
<keyword evidence="1" id="KW-1015">Disulfide bond</keyword>
<name>A0A167N4K9_9GAMM</name>
<comment type="caution">
    <text evidence="4">The sequence shown here is derived from an EMBL/GenBank/DDBJ whole genome shotgun (WGS) entry which is preliminary data.</text>
</comment>
<dbReference type="InterPro" id="IPR009003">
    <property type="entry name" value="Peptidase_S1_PA"/>
</dbReference>
<dbReference type="GO" id="GO:0006508">
    <property type="term" value="P:proteolysis"/>
    <property type="evidence" value="ECO:0007669"/>
    <property type="project" value="InterPro"/>
</dbReference>
<dbReference type="InterPro" id="IPR001254">
    <property type="entry name" value="Trypsin_dom"/>
</dbReference>
<dbReference type="AlphaFoldDB" id="A0A167N4K9"/>
<dbReference type="Pfam" id="PF00089">
    <property type="entry name" value="Trypsin"/>
    <property type="match status" value="1"/>
</dbReference>
<dbReference type="PRINTS" id="PR00722">
    <property type="entry name" value="CHYMOTRYPSIN"/>
</dbReference>
<sequence>MLKLLIALLYVFSASAHAIVIRHDVDPTQYLAKSTDFSPLATFYFDGAHGTLIDPKWIVTAAHATFCIRPNSFVKIGSKLHKVKQTYIHKSYQPGKSHDIALVELIDPVTAVEPALRYKSSDEQGKNIWFIGIGGTGTGKTGQTIDSYQNQQTLRKAQNTVLEAIGPLLKFKFNEGAQALPLEGVSGGGDSGGPAYYKDATNTYLLGISSRLEGAGIGRYGITEIYTRLSYFNAWIDRVMNQTSNANQVVTKLPPASMPAGINENNLQGVCEQIGLVP</sequence>
<dbReference type="InterPro" id="IPR043504">
    <property type="entry name" value="Peptidase_S1_PA_chymotrypsin"/>
</dbReference>
<feature type="signal peptide" evidence="2">
    <location>
        <begin position="1"/>
        <end position="18"/>
    </location>
</feature>
<dbReference type="PATRIC" id="fig|1365257.3.peg.1931"/>
<dbReference type="PANTHER" id="PTHR24253">
    <property type="entry name" value="TRANSMEMBRANE PROTEASE SERINE"/>
    <property type="match status" value="1"/>
</dbReference>
<evidence type="ECO:0000313" key="5">
    <source>
        <dbReference type="Proteomes" id="UP000076661"/>
    </source>
</evidence>
<dbReference type="Proteomes" id="UP000076661">
    <property type="component" value="Unassembled WGS sequence"/>
</dbReference>
<dbReference type="Gene3D" id="2.40.10.10">
    <property type="entry name" value="Trypsin-like serine proteases"/>
    <property type="match status" value="1"/>
</dbReference>
<reference evidence="4 5" key="1">
    <citation type="submission" date="2013-07" db="EMBL/GenBank/DDBJ databases">
        <title>Comparative Genomic and Metabolomic Analysis of Twelve Strains of Pseudoalteromonas luteoviolacea.</title>
        <authorList>
            <person name="Vynne N.G."/>
            <person name="Mansson M."/>
            <person name="Gram L."/>
        </authorList>
    </citation>
    <scope>NUCLEOTIDE SEQUENCE [LARGE SCALE GENOMIC DNA]</scope>
    <source>
        <strain evidence="4 5">S4060-1</strain>
    </source>
</reference>
<dbReference type="SUPFAM" id="SSF50494">
    <property type="entry name" value="Trypsin-like serine proteases"/>
    <property type="match status" value="1"/>
</dbReference>
<proteinExistence type="predicted"/>
<protein>
    <recommendedName>
        <fullName evidence="3">Peptidase S1 domain-containing protein</fullName>
    </recommendedName>
</protein>
<dbReference type="PANTHER" id="PTHR24253:SF153">
    <property type="entry name" value="SERINE PROTEASE HEPSIN"/>
    <property type="match status" value="1"/>
</dbReference>
<evidence type="ECO:0000256" key="2">
    <source>
        <dbReference type="SAM" id="SignalP"/>
    </source>
</evidence>
<keyword evidence="2" id="KW-0732">Signal</keyword>
<gene>
    <name evidence="4" type="ORF">N478_01725</name>
</gene>
<dbReference type="GO" id="GO:0004252">
    <property type="term" value="F:serine-type endopeptidase activity"/>
    <property type="evidence" value="ECO:0007669"/>
    <property type="project" value="InterPro"/>
</dbReference>
<organism evidence="4 5">
    <name type="scientific">Pseudoalteromonas luteoviolacea S4060-1</name>
    <dbReference type="NCBI Taxonomy" id="1365257"/>
    <lineage>
        <taxon>Bacteria</taxon>
        <taxon>Pseudomonadati</taxon>
        <taxon>Pseudomonadota</taxon>
        <taxon>Gammaproteobacteria</taxon>
        <taxon>Alteromonadales</taxon>
        <taxon>Pseudoalteromonadaceae</taxon>
        <taxon>Pseudoalteromonas</taxon>
    </lineage>
</organism>
<dbReference type="SMART" id="SM00020">
    <property type="entry name" value="Tryp_SPc"/>
    <property type="match status" value="1"/>
</dbReference>
<dbReference type="InterPro" id="IPR001314">
    <property type="entry name" value="Peptidase_S1A"/>
</dbReference>
<dbReference type="EMBL" id="AUXX01000012">
    <property type="protein sequence ID" value="KZN67495.1"/>
    <property type="molecule type" value="Genomic_DNA"/>
</dbReference>
<dbReference type="RefSeq" id="WP_063380842.1">
    <property type="nucleotide sequence ID" value="NZ_AUXX01000012.1"/>
</dbReference>
<feature type="domain" description="Peptidase S1" evidence="3">
    <location>
        <begin position="50"/>
        <end position="241"/>
    </location>
</feature>